<keyword evidence="1" id="KW-0812">Transmembrane</keyword>
<dbReference type="Proteomes" id="UP000477722">
    <property type="component" value="Unassembled WGS sequence"/>
</dbReference>
<comment type="caution">
    <text evidence="2">The sequence shown here is derived from an EMBL/GenBank/DDBJ whole genome shotgun (WGS) entry which is preliminary data.</text>
</comment>
<name>A0A6G4WZU5_9ACTN</name>
<accession>A0A6G4WZU5</accession>
<dbReference type="RefSeq" id="WP_165299619.1">
    <property type="nucleotide sequence ID" value="NZ_JAAKZZ010000154.1"/>
</dbReference>
<reference evidence="2 3" key="1">
    <citation type="submission" date="2020-02" db="EMBL/GenBank/DDBJ databases">
        <title>Whole-genome analyses of novel actinobacteria.</title>
        <authorList>
            <person name="Sahin N."/>
            <person name="Tatar D."/>
        </authorList>
    </citation>
    <scope>NUCLEOTIDE SEQUENCE [LARGE SCALE GENOMIC DNA]</scope>
    <source>
        <strain evidence="2 3">SB3404</strain>
    </source>
</reference>
<keyword evidence="1" id="KW-0472">Membrane</keyword>
<feature type="transmembrane region" description="Helical" evidence="1">
    <location>
        <begin position="158"/>
        <end position="176"/>
    </location>
</feature>
<evidence type="ECO:0000313" key="2">
    <source>
        <dbReference type="EMBL" id="NGO69941.1"/>
    </source>
</evidence>
<feature type="transmembrane region" description="Helical" evidence="1">
    <location>
        <begin position="70"/>
        <end position="91"/>
    </location>
</feature>
<evidence type="ECO:0000313" key="3">
    <source>
        <dbReference type="Proteomes" id="UP000477722"/>
    </source>
</evidence>
<feature type="transmembrane region" description="Helical" evidence="1">
    <location>
        <begin position="183"/>
        <end position="200"/>
    </location>
</feature>
<keyword evidence="3" id="KW-1185">Reference proteome</keyword>
<proteinExistence type="predicted"/>
<gene>
    <name evidence="2" type="ORF">G5C65_16565</name>
</gene>
<feature type="transmembrane region" description="Helical" evidence="1">
    <location>
        <begin position="237"/>
        <end position="256"/>
    </location>
</feature>
<keyword evidence="1" id="KW-1133">Transmembrane helix</keyword>
<dbReference type="EMBL" id="JAAKZZ010000154">
    <property type="protein sequence ID" value="NGO69941.1"/>
    <property type="molecule type" value="Genomic_DNA"/>
</dbReference>
<feature type="transmembrane region" description="Helical" evidence="1">
    <location>
        <begin position="112"/>
        <end position="138"/>
    </location>
</feature>
<sequence>MTAVLTPRTDPAPAQPSPVSTGALTLVELRKMVNTRSGAVLVALVFAIVLTTTVVRLFAGDAADRTLTGFLTYSVSPVSIVLPIIGVLSVTSEWSQRTALITFSLVPRRSRVVTAKLAAVLTVAVGTVVLSILLAAIGNGLAPAFVDADGSWSLSGTALLNITLYHVGSLFIGFAFGMITMNSVLGILVHFGVPSAWSVLREYESGVDDAGKWLDTNTTMSPLGETVALTGQEWGKVLVSVALWGVLPSVLGYLRLRRTEVK</sequence>
<feature type="transmembrane region" description="Helical" evidence="1">
    <location>
        <begin position="39"/>
        <end position="58"/>
    </location>
</feature>
<dbReference type="AlphaFoldDB" id="A0A6G4WZU5"/>
<organism evidence="2 3">
    <name type="scientific">Streptomyces boncukensis</name>
    <dbReference type="NCBI Taxonomy" id="2711219"/>
    <lineage>
        <taxon>Bacteria</taxon>
        <taxon>Bacillati</taxon>
        <taxon>Actinomycetota</taxon>
        <taxon>Actinomycetes</taxon>
        <taxon>Kitasatosporales</taxon>
        <taxon>Streptomycetaceae</taxon>
        <taxon>Streptomyces</taxon>
    </lineage>
</organism>
<evidence type="ECO:0000256" key="1">
    <source>
        <dbReference type="SAM" id="Phobius"/>
    </source>
</evidence>
<protein>
    <submittedName>
        <fullName evidence="2">ABC transporter permease</fullName>
    </submittedName>
</protein>